<proteinExistence type="predicted"/>
<sequence>MWICARRYARAFSPRRQPVGVQADIQWPKPPSAFWPQCPKPGVTSSPGNQNRGMQSLRVDGPWWCQPGLDLRGGRYPLAVEAPVLRMVDRLLPGVTTLTYIARYFALYWALADYADQHDLDTENCRLLVRRTEVALGLLSLFDQQTRTFDGPGGLHGADRIKRAINEGTVGNLTTDGSGSYSPRPWGFWSQYGGASVALGSVVVEKRALRRGSTPCPQQLRDSFRPLLEACSRGPLDLDGCAQFVDLGGFVPTKDEAMHLRSLLVPHKNSVGEYTGDAQARRVAFQLVARSVQLTGGQPGRSFTNMAQETVAFGGHVSSDPVLGAAEQVQGWRGTLLRHYSVGAWRRLWSALVDHIREEVEPCDSEDIHRWVRKNVGDMSLQDFISGLPATVNGHNEISNAEESLDFAMGWKQNIALLLIGAKRTDELDGLAKRAFLGGGNRQQFLDPVWIAHRRDEYIDRTLAEFACALTDDMVSQSKRVALRKMTSRDGHFVMFTKLHEREGRYFASGLEGRGNVGVRLEQVGQLSLQLGLIVQNSDGSLKVSRMGRETLGLPL</sequence>
<protein>
    <submittedName>
        <fullName evidence="1">Uncharacterized protein</fullName>
    </submittedName>
</protein>
<dbReference type="Proteomes" id="UP000315460">
    <property type="component" value="Unassembled WGS sequence"/>
</dbReference>
<name>A0ABY1MX24_9ACTN</name>
<evidence type="ECO:0000313" key="2">
    <source>
        <dbReference type="Proteomes" id="UP000315460"/>
    </source>
</evidence>
<accession>A0ABY1MX24</accession>
<organism evidence="1 2">
    <name type="scientific">Dietzia kunjamensis subsp. schimae</name>
    <dbReference type="NCBI Taxonomy" id="498198"/>
    <lineage>
        <taxon>Bacteria</taxon>
        <taxon>Bacillati</taxon>
        <taxon>Actinomycetota</taxon>
        <taxon>Actinomycetes</taxon>
        <taxon>Mycobacteriales</taxon>
        <taxon>Dietziaceae</taxon>
        <taxon>Dietzia</taxon>
    </lineage>
</organism>
<keyword evidence="2" id="KW-1185">Reference proteome</keyword>
<comment type="caution">
    <text evidence="1">The sequence shown here is derived from an EMBL/GenBank/DDBJ whole genome shotgun (WGS) entry which is preliminary data.</text>
</comment>
<gene>
    <name evidence="1" type="ORF">SAMN06265174_101526</name>
</gene>
<reference evidence="1 2" key="1">
    <citation type="submission" date="2017-05" db="EMBL/GenBank/DDBJ databases">
        <authorList>
            <person name="Varghese N."/>
            <person name="Submissions S."/>
        </authorList>
    </citation>
    <scope>NUCLEOTIDE SEQUENCE [LARGE SCALE GENOMIC DNA]</scope>
    <source>
        <strain evidence="1 2">DSM 45139</strain>
    </source>
</reference>
<dbReference type="EMBL" id="FXTG01000001">
    <property type="protein sequence ID" value="SMO42066.1"/>
    <property type="molecule type" value="Genomic_DNA"/>
</dbReference>
<evidence type="ECO:0000313" key="1">
    <source>
        <dbReference type="EMBL" id="SMO42066.1"/>
    </source>
</evidence>